<accession>A0A060H397</accession>
<feature type="compositionally biased region" description="Pro residues" evidence="1">
    <location>
        <begin position="236"/>
        <end position="254"/>
    </location>
</feature>
<dbReference type="Proteomes" id="UP000027215">
    <property type="component" value="Chromosome"/>
</dbReference>
<evidence type="ECO:0000313" key="3">
    <source>
        <dbReference type="Proteomes" id="UP000027215"/>
    </source>
</evidence>
<feature type="region of interest" description="Disordered" evidence="1">
    <location>
        <begin position="227"/>
        <end position="284"/>
    </location>
</feature>
<feature type="region of interest" description="Disordered" evidence="1">
    <location>
        <begin position="1"/>
        <end position="107"/>
    </location>
</feature>
<dbReference type="EMBL" id="CP006696">
    <property type="protein sequence ID" value="AIC11264.1"/>
    <property type="molecule type" value="Genomic_DNA"/>
</dbReference>
<feature type="compositionally biased region" description="Basic and acidic residues" evidence="1">
    <location>
        <begin position="264"/>
        <end position="284"/>
    </location>
</feature>
<sequence length="284" mass="31676">MSDDTNTATESSEAVTPPTNDAQAALQEQQQQPTPEPSSEPPSATGEADKQAEEKKKQGNRTRDYIQRINGENNELRRRLEALERQQQPVPTRSSHTPQAGQEGAPGLEDYAYNWNEWADARFSHLFQQWQQEQQQAETARQQHSAQARYEARAAEFMNAHPDFYETVGSMDLSLLSPAVQAAVIQHEKGPEIAYHLATQDDALWSLASVREDLLPAAVERLAARMATPQTHNPPTSGPSPGKPISNAPPPPPSVSGRSPAEIPSEKLTDDDWYRRDVDKRRKR</sequence>
<gene>
    <name evidence="2" type="ORF">D934_07125</name>
</gene>
<dbReference type="KEGG" id="xfs:D934_07125"/>
<organism evidence="2 3">
    <name type="scientific">Xylella fastidiosa subsp. sandyi Ann-1</name>
    <dbReference type="NCBI Taxonomy" id="155920"/>
    <lineage>
        <taxon>Bacteria</taxon>
        <taxon>Pseudomonadati</taxon>
        <taxon>Pseudomonadota</taxon>
        <taxon>Gammaproteobacteria</taxon>
        <taxon>Lysobacterales</taxon>
        <taxon>Lysobacteraceae</taxon>
        <taxon>Xylella</taxon>
    </lineage>
</organism>
<dbReference type="HOGENOM" id="CLU_979869_0_0_6"/>
<feature type="compositionally biased region" description="Polar residues" evidence="1">
    <location>
        <begin position="89"/>
        <end position="100"/>
    </location>
</feature>
<evidence type="ECO:0000313" key="2">
    <source>
        <dbReference type="EMBL" id="AIC11264.1"/>
    </source>
</evidence>
<dbReference type="RefSeq" id="WP_020850871.1">
    <property type="nucleotide sequence ID" value="NZ_CP006696.1"/>
</dbReference>
<feature type="compositionally biased region" description="Basic and acidic residues" evidence="1">
    <location>
        <begin position="74"/>
        <end position="84"/>
    </location>
</feature>
<dbReference type="AlphaFoldDB" id="A0A060H397"/>
<reference evidence="2 3" key="1">
    <citation type="submission" date="2013-08" db="EMBL/GenBank/DDBJ databases">
        <authorList>
            <person name="Stouthamer R."/>
            <person name="Nunney L."/>
        </authorList>
    </citation>
    <scope>NUCLEOTIDE SEQUENCE [LARGE SCALE GENOMIC DNA]</scope>
    <source>
        <strain evidence="3">ann-1</strain>
    </source>
</reference>
<feature type="compositionally biased region" description="Basic and acidic residues" evidence="1">
    <location>
        <begin position="47"/>
        <end position="66"/>
    </location>
</feature>
<dbReference type="PATRIC" id="fig|155920.8.peg.1661"/>
<evidence type="ECO:0000256" key="1">
    <source>
        <dbReference type="SAM" id="MobiDB-lite"/>
    </source>
</evidence>
<proteinExistence type="predicted"/>
<feature type="compositionally biased region" description="Polar residues" evidence="1">
    <location>
        <begin position="1"/>
        <end position="22"/>
    </location>
</feature>
<name>A0A060H397_XYLFS</name>
<protein>
    <submittedName>
        <fullName evidence="2">Uncharacterized protein</fullName>
    </submittedName>
</protein>